<protein>
    <submittedName>
        <fullName evidence="2">Uncharacterized protein</fullName>
    </submittedName>
</protein>
<dbReference type="AlphaFoldDB" id="A0A0H2RVB4"/>
<dbReference type="EMBL" id="KQ085924">
    <property type="protein sequence ID" value="KLO15799.1"/>
    <property type="molecule type" value="Genomic_DNA"/>
</dbReference>
<gene>
    <name evidence="2" type="ORF">SCHPADRAFT_938393</name>
</gene>
<feature type="region of interest" description="Disordered" evidence="1">
    <location>
        <begin position="120"/>
        <end position="149"/>
    </location>
</feature>
<reference evidence="2 3" key="1">
    <citation type="submission" date="2015-04" db="EMBL/GenBank/DDBJ databases">
        <title>Complete genome sequence of Schizopora paradoxa KUC8140, a cosmopolitan wood degrader in East Asia.</title>
        <authorList>
            <consortium name="DOE Joint Genome Institute"/>
            <person name="Min B."/>
            <person name="Park H."/>
            <person name="Jang Y."/>
            <person name="Kim J.-J."/>
            <person name="Kim K.H."/>
            <person name="Pangilinan J."/>
            <person name="Lipzen A."/>
            <person name="Riley R."/>
            <person name="Grigoriev I.V."/>
            <person name="Spatafora J.W."/>
            <person name="Choi I.-G."/>
        </authorList>
    </citation>
    <scope>NUCLEOTIDE SEQUENCE [LARGE SCALE GENOMIC DNA]</scope>
    <source>
        <strain evidence="2 3">KUC8140</strain>
    </source>
</reference>
<proteinExistence type="predicted"/>
<evidence type="ECO:0000313" key="3">
    <source>
        <dbReference type="Proteomes" id="UP000053477"/>
    </source>
</evidence>
<organism evidence="2 3">
    <name type="scientific">Schizopora paradoxa</name>
    <dbReference type="NCBI Taxonomy" id="27342"/>
    <lineage>
        <taxon>Eukaryota</taxon>
        <taxon>Fungi</taxon>
        <taxon>Dikarya</taxon>
        <taxon>Basidiomycota</taxon>
        <taxon>Agaricomycotina</taxon>
        <taxon>Agaricomycetes</taxon>
        <taxon>Hymenochaetales</taxon>
        <taxon>Schizoporaceae</taxon>
        <taxon>Schizopora</taxon>
    </lineage>
</organism>
<evidence type="ECO:0000256" key="1">
    <source>
        <dbReference type="SAM" id="MobiDB-lite"/>
    </source>
</evidence>
<sequence length="149" mass="16699">MFYFKRSWLPKRERHGLQGQRIAGNRYHEVGLVNSSLASPPLAEDLATPSTMVSLHHLQRVTRREKFAPPDWETIEDSQLDSLSDYSGISNSSVGIPSASARRLEGRLADLMSEIQKAREDINRPINTEDDTSVAETPPGYVNEIGRAH</sequence>
<name>A0A0H2RVB4_9AGAM</name>
<accession>A0A0H2RVB4</accession>
<evidence type="ECO:0000313" key="2">
    <source>
        <dbReference type="EMBL" id="KLO15799.1"/>
    </source>
</evidence>
<keyword evidence="3" id="KW-1185">Reference proteome</keyword>
<dbReference type="Proteomes" id="UP000053477">
    <property type="component" value="Unassembled WGS sequence"/>
</dbReference>
<dbReference type="InParanoid" id="A0A0H2RVB4"/>